<keyword evidence="1" id="KW-1185">Reference proteome</keyword>
<evidence type="ECO:0000313" key="1">
    <source>
        <dbReference type="Proteomes" id="UP000887565"/>
    </source>
</evidence>
<protein>
    <submittedName>
        <fullName evidence="2">Uncharacterized protein</fullName>
    </submittedName>
</protein>
<dbReference type="AlphaFoldDB" id="A0A915L5Z1"/>
<accession>A0A915L5Z1</accession>
<sequence length="75" mass="9263">MYGKVFNHESYLTYLLRKQWLQTNEPHCRQLLEKYRTLKKYLPESFYDDERQEISAKTYNGLQKNFRELLVNLID</sequence>
<organism evidence="1 2">
    <name type="scientific">Romanomermis culicivorax</name>
    <name type="common">Nematode worm</name>
    <dbReference type="NCBI Taxonomy" id="13658"/>
    <lineage>
        <taxon>Eukaryota</taxon>
        <taxon>Metazoa</taxon>
        <taxon>Ecdysozoa</taxon>
        <taxon>Nematoda</taxon>
        <taxon>Enoplea</taxon>
        <taxon>Dorylaimia</taxon>
        <taxon>Mermithida</taxon>
        <taxon>Mermithoidea</taxon>
        <taxon>Mermithidae</taxon>
        <taxon>Romanomermis</taxon>
    </lineage>
</organism>
<evidence type="ECO:0000313" key="2">
    <source>
        <dbReference type="WBParaSite" id="nRc.2.0.1.t46187-RA"/>
    </source>
</evidence>
<reference evidence="2" key="1">
    <citation type="submission" date="2022-11" db="UniProtKB">
        <authorList>
            <consortium name="WormBaseParasite"/>
        </authorList>
    </citation>
    <scope>IDENTIFICATION</scope>
</reference>
<dbReference type="WBParaSite" id="nRc.2.0.1.t46187-RA">
    <property type="protein sequence ID" value="nRc.2.0.1.t46187-RA"/>
    <property type="gene ID" value="nRc.2.0.1.g46187"/>
</dbReference>
<proteinExistence type="predicted"/>
<name>A0A915L5Z1_ROMCU</name>
<dbReference type="Proteomes" id="UP000887565">
    <property type="component" value="Unplaced"/>
</dbReference>